<feature type="transmembrane region" description="Helical" evidence="4">
    <location>
        <begin position="6"/>
        <end position="25"/>
    </location>
</feature>
<comment type="similarity">
    <text evidence="2">Belongs to the membrane fusion protein (MFP) (TC 8.A.1) family.</text>
</comment>
<dbReference type="InterPro" id="IPR058625">
    <property type="entry name" value="MdtA-like_BSH"/>
</dbReference>
<evidence type="ECO:0000313" key="8">
    <source>
        <dbReference type="Proteomes" id="UP000239532"/>
    </source>
</evidence>
<evidence type="ECO:0000256" key="4">
    <source>
        <dbReference type="SAM" id="Phobius"/>
    </source>
</evidence>
<keyword evidence="4" id="KW-0812">Transmembrane</keyword>
<dbReference type="OrthoDB" id="9806939at2"/>
<name>A0A2S9WS68_9FLAO</name>
<organism evidence="7 8">
    <name type="scientific">Nonlabens agnitus</name>
    <dbReference type="NCBI Taxonomy" id="870484"/>
    <lineage>
        <taxon>Bacteria</taxon>
        <taxon>Pseudomonadati</taxon>
        <taxon>Bacteroidota</taxon>
        <taxon>Flavobacteriia</taxon>
        <taxon>Flavobacteriales</taxon>
        <taxon>Flavobacteriaceae</taxon>
        <taxon>Nonlabens</taxon>
    </lineage>
</organism>
<dbReference type="GO" id="GO:1990281">
    <property type="term" value="C:efflux pump complex"/>
    <property type="evidence" value="ECO:0007669"/>
    <property type="project" value="TreeGrafter"/>
</dbReference>
<dbReference type="Gene3D" id="2.40.420.20">
    <property type="match status" value="1"/>
</dbReference>
<keyword evidence="3" id="KW-0813">Transport</keyword>
<dbReference type="Gene3D" id="2.40.50.100">
    <property type="match status" value="1"/>
</dbReference>
<sequence length="391" mass="42837">MGTKKIVIICTSIVLIAAIAVFLIFSTEPTAKSEGSVKQSAMLVNLTTVEKNEYIPLIEATGTVRPLEDVIISPLVSGPVIKRSENFLPGSFVKKGELLLQINPADYRNTLALEQSNLNQEKTNLEIEMGRQEVAQLDLDLIGIDTISDQERKLVLRQPQLNAVKANIQSAQASVNQASLNLTRTSIRAPFDAHILNQNVTVGSQVAPGDNLGRLVGTEFYLVEVNIPVSKLRWLNFPTGGNTQGSTVRIRNKSAWPDGASREGFLDKKIGALEGQSRLARVLVKVPQPLGNPDPNKPDLIIGSFVDVAIEGKPVQNVVRINRDYVRPNNTAWVMKEGKLEIRQLKFALTDSEYAYVMEGLDDGDQVVITNLSTVAEGVDLKEDTSSQMKQ</sequence>
<dbReference type="EMBL" id="MQUC01000003">
    <property type="protein sequence ID" value="PRP66332.1"/>
    <property type="molecule type" value="Genomic_DNA"/>
</dbReference>
<reference evidence="7 8" key="1">
    <citation type="submission" date="2016-11" db="EMBL/GenBank/DDBJ databases">
        <title>Trade-off between light-utilization and light-protection in marine flavobacteria.</title>
        <authorList>
            <person name="Kumagai Y."/>
        </authorList>
    </citation>
    <scope>NUCLEOTIDE SEQUENCE [LARGE SCALE GENOMIC DNA]</scope>
    <source>
        <strain evidence="7 8">JCM 17109</strain>
    </source>
</reference>
<comment type="caution">
    <text evidence="7">The sequence shown here is derived from an EMBL/GenBank/DDBJ whole genome shotgun (WGS) entry which is preliminary data.</text>
</comment>
<dbReference type="NCBIfam" id="TIGR01730">
    <property type="entry name" value="RND_mfp"/>
    <property type="match status" value="1"/>
</dbReference>
<dbReference type="PANTHER" id="PTHR30469">
    <property type="entry name" value="MULTIDRUG RESISTANCE PROTEIN MDTA"/>
    <property type="match status" value="1"/>
</dbReference>
<dbReference type="GO" id="GO:0015562">
    <property type="term" value="F:efflux transmembrane transporter activity"/>
    <property type="evidence" value="ECO:0007669"/>
    <property type="project" value="TreeGrafter"/>
</dbReference>
<evidence type="ECO:0000256" key="3">
    <source>
        <dbReference type="ARBA" id="ARBA00022448"/>
    </source>
</evidence>
<dbReference type="Pfam" id="PF25967">
    <property type="entry name" value="RND-MFP_C"/>
    <property type="match status" value="1"/>
</dbReference>
<dbReference type="Gene3D" id="1.10.287.470">
    <property type="entry name" value="Helix hairpin bin"/>
    <property type="match status" value="1"/>
</dbReference>
<comment type="subcellular location">
    <subcellularLocation>
        <location evidence="1">Cell envelope</location>
    </subcellularLocation>
</comment>
<gene>
    <name evidence="7" type="ORF">BST86_04125</name>
</gene>
<keyword evidence="4" id="KW-0472">Membrane</keyword>
<dbReference type="InterPro" id="IPR058627">
    <property type="entry name" value="MdtA-like_C"/>
</dbReference>
<dbReference type="SUPFAM" id="SSF111369">
    <property type="entry name" value="HlyD-like secretion proteins"/>
    <property type="match status" value="1"/>
</dbReference>
<evidence type="ECO:0000256" key="1">
    <source>
        <dbReference type="ARBA" id="ARBA00004196"/>
    </source>
</evidence>
<feature type="domain" description="Multidrug resistance protein MdtA-like barrel-sandwich hybrid" evidence="5">
    <location>
        <begin position="70"/>
        <end position="213"/>
    </location>
</feature>
<dbReference type="InterPro" id="IPR006143">
    <property type="entry name" value="RND_pump_MFP"/>
</dbReference>
<feature type="domain" description="Multidrug resistance protein MdtA-like C-terminal permuted SH3" evidence="6">
    <location>
        <begin position="329"/>
        <end position="372"/>
    </location>
</feature>
<accession>A0A2S9WS68</accession>
<protein>
    <submittedName>
        <fullName evidence="7">Efflux transporter periplasmic adaptor subunit</fullName>
    </submittedName>
</protein>
<evidence type="ECO:0000259" key="6">
    <source>
        <dbReference type="Pfam" id="PF25967"/>
    </source>
</evidence>
<evidence type="ECO:0000313" key="7">
    <source>
        <dbReference type="EMBL" id="PRP66332.1"/>
    </source>
</evidence>
<keyword evidence="4" id="KW-1133">Transmembrane helix</keyword>
<proteinExistence type="inferred from homology"/>
<evidence type="ECO:0000259" key="5">
    <source>
        <dbReference type="Pfam" id="PF25917"/>
    </source>
</evidence>
<dbReference type="PANTHER" id="PTHR30469:SF12">
    <property type="entry name" value="MULTIDRUG RESISTANCE PROTEIN MDTA"/>
    <property type="match status" value="1"/>
</dbReference>
<dbReference type="AlphaFoldDB" id="A0A2S9WS68"/>
<keyword evidence="8" id="KW-1185">Reference proteome</keyword>
<dbReference type="Gene3D" id="2.40.30.170">
    <property type="match status" value="1"/>
</dbReference>
<dbReference type="Pfam" id="PF25917">
    <property type="entry name" value="BSH_RND"/>
    <property type="match status" value="1"/>
</dbReference>
<evidence type="ECO:0000256" key="2">
    <source>
        <dbReference type="ARBA" id="ARBA00009477"/>
    </source>
</evidence>
<dbReference type="Proteomes" id="UP000239532">
    <property type="component" value="Unassembled WGS sequence"/>
</dbReference>